<evidence type="ECO:0000256" key="1">
    <source>
        <dbReference type="SAM" id="Phobius"/>
    </source>
</evidence>
<dbReference type="Pfam" id="PF17248">
    <property type="entry name" value="DUF5317"/>
    <property type="match status" value="1"/>
</dbReference>
<keyword evidence="1" id="KW-1133">Transmembrane helix</keyword>
<proteinExistence type="predicted"/>
<feature type="transmembrane region" description="Helical" evidence="1">
    <location>
        <begin position="6"/>
        <end position="23"/>
    </location>
</feature>
<keyword evidence="1" id="KW-0472">Membrane</keyword>
<gene>
    <name evidence="2" type="ORF">JR050_15880</name>
</gene>
<feature type="transmembrane region" description="Helical" evidence="1">
    <location>
        <begin position="81"/>
        <end position="98"/>
    </location>
</feature>
<dbReference type="RefSeq" id="WP_204204503.1">
    <property type="nucleotide sequence ID" value="NZ_JAFELM010000039.1"/>
</dbReference>
<dbReference type="Proteomes" id="UP001518925">
    <property type="component" value="Unassembled WGS sequence"/>
</dbReference>
<accession>A0ABS2DKZ3</accession>
<feature type="transmembrane region" description="Helical" evidence="1">
    <location>
        <begin position="54"/>
        <end position="74"/>
    </location>
</feature>
<evidence type="ECO:0000313" key="3">
    <source>
        <dbReference type="Proteomes" id="UP001518925"/>
    </source>
</evidence>
<keyword evidence="3" id="KW-1185">Reference proteome</keyword>
<dbReference type="EMBL" id="JAFELM010000039">
    <property type="protein sequence ID" value="MBM6619148.1"/>
    <property type="molecule type" value="Genomic_DNA"/>
</dbReference>
<organism evidence="2 3">
    <name type="scientific">Bacillus suaedaesalsae</name>
    <dbReference type="NCBI Taxonomy" id="2810349"/>
    <lineage>
        <taxon>Bacteria</taxon>
        <taxon>Bacillati</taxon>
        <taxon>Bacillota</taxon>
        <taxon>Bacilli</taxon>
        <taxon>Bacillales</taxon>
        <taxon>Bacillaceae</taxon>
        <taxon>Bacillus</taxon>
    </lineage>
</organism>
<protein>
    <submittedName>
        <fullName evidence="2">DUF5317 domain-containing protein</fullName>
    </submittedName>
</protein>
<feature type="transmembrane region" description="Helical" evidence="1">
    <location>
        <begin position="156"/>
        <end position="177"/>
    </location>
</feature>
<reference evidence="2 3" key="1">
    <citation type="submission" date="2021-02" db="EMBL/GenBank/DDBJ databases">
        <title>Bacillus sp. RD4P76, an endophyte from a halophyte.</title>
        <authorList>
            <person name="Sun J.-Q."/>
        </authorList>
    </citation>
    <scope>NUCLEOTIDE SEQUENCE [LARGE SCALE GENOMIC DNA]</scope>
    <source>
        <strain evidence="2 3">RD4P76</strain>
    </source>
</reference>
<keyword evidence="1" id="KW-0812">Transmembrane</keyword>
<comment type="caution">
    <text evidence="2">The sequence shown here is derived from an EMBL/GenBank/DDBJ whole genome shotgun (WGS) entry which is preliminary data.</text>
</comment>
<evidence type="ECO:0000313" key="2">
    <source>
        <dbReference type="EMBL" id="MBM6619148.1"/>
    </source>
</evidence>
<dbReference type="InterPro" id="IPR035168">
    <property type="entry name" value="DUF5317"/>
</dbReference>
<name>A0ABS2DKZ3_9BACI</name>
<sequence length="190" mass="21173">MVFDGIIIAIIIALFRGGNFLNLADMKLKAKWIFPVLLLVQIAVFYSQSKIDLIGTYSNYIFILVYVVGLIFLWMNRSQTGFTLIFIGVLLNFIVMALNGGRMPVSPEAASILDPFFIEALKDGLYAKHTLITESTKLALLGDIIPLSAPYPKEQVISIGDVIMNIGVFIFIQKLLVKQKVKETKIEATL</sequence>
<feature type="transmembrane region" description="Helical" evidence="1">
    <location>
        <begin position="30"/>
        <end position="48"/>
    </location>
</feature>